<name>A0AAW0UWQ1_SCYPA</name>
<evidence type="ECO:0000313" key="3">
    <source>
        <dbReference type="Proteomes" id="UP001487740"/>
    </source>
</evidence>
<protein>
    <submittedName>
        <fullName evidence="2">Uncharacterized protein</fullName>
    </submittedName>
</protein>
<keyword evidence="3" id="KW-1185">Reference proteome</keyword>
<evidence type="ECO:0000256" key="1">
    <source>
        <dbReference type="SAM" id="MobiDB-lite"/>
    </source>
</evidence>
<reference evidence="2 3" key="1">
    <citation type="submission" date="2023-03" db="EMBL/GenBank/DDBJ databases">
        <title>High-quality genome of Scylla paramamosain provides insights in environmental adaptation.</title>
        <authorList>
            <person name="Zhang L."/>
        </authorList>
    </citation>
    <scope>NUCLEOTIDE SEQUENCE [LARGE SCALE GENOMIC DNA]</scope>
    <source>
        <strain evidence="2">LZ_2023a</strain>
        <tissue evidence="2">Muscle</tissue>
    </source>
</reference>
<feature type="region of interest" description="Disordered" evidence="1">
    <location>
        <begin position="52"/>
        <end position="79"/>
    </location>
</feature>
<dbReference type="EMBL" id="JARAKH010000007">
    <property type="protein sequence ID" value="KAK8403005.1"/>
    <property type="molecule type" value="Genomic_DNA"/>
</dbReference>
<accession>A0AAW0UWQ1</accession>
<comment type="caution">
    <text evidence="2">The sequence shown here is derived from an EMBL/GenBank/DDBJ whole genome shotgun (WGS) entry which is preliminary data.</text>
</comment>
<dbReference type="AlphaFoldDB" id="A0AAW0UWQ1"/>
<feature type="compositionally biased region" description="Basic and acidic residues" evidence="1">
    <location>
        <begin position="61"/>
        <end position="79"/>
    </location>
</feature>
<gene>
    <name evidence="2" type="ORF">O3P69_000914</name>
</gene>
<sequence length="102" mass="11648">MLHAGNQTFKLWRKKKCCSSGVVDIDNTQAARRREPRKRTTTTTIARRNHVPRQTLQWEGPSRRRPGEGKDRDLHQGTGDKVRECGWKALRGNVRLACGLKG</sequence>
<proteinExistence type="predicted"/>
<organism evidence="2 3">
    <name type="scientific">Scylla paramamosain</name>
    <name type="common">Mud crab</name>
    <dbReference type="NCBI Taxonomy" id="85552"/>
    <lineage>
        <taxon>Eukaryota</taxon>
        <taxon>Metazoa</taxon>
        <taxon>Ecdysozoa</taxon>
        <taxon>Arthropoda</taxon>
        <taxon>Crustacea</taxon>
        <taxon>Multicrustacea</taxon>
        <taxon>Malacostraca</taxon>
        <taxon>Eumalacostraca</taxon>
        <taxon>Eucarida</taxon>
        <taxon>Decapoda</taxon>
        <taxon>Pleocyemata</taxon>
        <taxon>Brachyura</taxon>
        <taxon>Eubrachyura</taxon>
        <taxon>Portunoidea</taxon>
        <taxon>Portunidae</taxon>
        <taxon>Portuninae</taxon>
        <taxon>Scylla</taxon>
    </lineage>
</organism>
<dbReference type="Proteomes" id="UP001487740">
    <property type="component" value="Unassembled WGS sequence"/>
</dbReference>
<evidence type="ECO:0000313" key="2">
    <source>
        <dbReference type="EMBL" id="KAK8403005.1"/>
    </source>
</evidence>